<evidence type="ECO:0000256" key="4">
    <source>
        <dbReference type="ARBA" id="ARBA00022741"/>
    </source>
</evidence>
<evidence type="ECO:0000256" key="8">
    <source>
        <dbReference type="ARBA" id="ARBA00023242"/>
    </source>
</evidence>
<dbReference type="InterPro" id="IPR027417">
    <property type="entry name" value="P-loop_NTPase"/>
</dbReference>
<feature type="region of interest" description="Disordered" evidence="11">
    <location>
        <begin position="608"/>
        <end position="677"/>
    </location>
</feature>
<dbReference type="InterPro" id="IPR030387">
    <property type="entry name" value="G_Bms1/Tsr1_dom"/>
</dbReference>
<dbReference type="GO" id="GO:0003924">
    <property type="term" value="F:GTPase activity"/>
    <property type="evidence" value="ECO:0007669"/>
    <property type="project" value="TreeGrafter"/>
</dbReference>
<dbReference type="PANTHER" id="PTHR12858">
    <property type="entry name" value="RIBOSOME BIOGENESIS PROTEIN"/>
    <property type="match status" value="1"/>
</dbReference>
<dbReference type="AlphaFoldDB" id="A0A316VUD6"/>
<dbReference type="Proteomes" id="UP000245783">
    <property type="component" value="Unassembled WGS sequence"/>
</dbReference>
<feature type="compositionally biased region" description="Acidic residues" evidence="11">
    <location>
        <begin position="618"/>
        <end position="639"/>
    </location>
</feature>
<organism evidence="13 14">
    <name type="scientific">Ceraceosorus guamensis</name>
    <dbReference type="NCBI Taxonomy" id="1522189"/>
    <lineage>
        <taxon>Eukaryota</taxon>
        <taxon>Fungi</taxon>
        <taxon>Dikarya</taxon>
        <taxon>Basidiomycota</taxon>
        <taxon>Ustilaginomycotina</taxon>
        <taxon>Exobasidiomycetes</taxon>
        <taxon>Ceraceosorales</taxon>
        <taxon>Ceraceosoraceae</taxon>
        <taxon>Ceraceosorus</taxon>
    </lineage>
</organism>
<dbReference type="OrthoDB" id="10260897at2759"/>
<feature type="region of interest" description="Disordered" evidence="11">
    <location>
        <begin position="1"/>
        <end position="32"/>
    </location>
</feature>
<evidence type="ECO:0000256" key="9">
    <source>
        <dbReference type="ARBA" id="ARBA00049117"/>
    </source>
</evidence>
<evidence type="ECO:0000256" key="7">
    <source>
        <dbReference type="ARBA" id="ARBA00023134"/>
    </source>
</evidence>
<evidence type="ECO:0000313" key="14">
    <source>
        <dbReference type="Proteomes" id="UP000245783"/>
    </source>
</evidence>
<keyword evidence="2" id="KW-0690">Ribosome biogenesis</keyword>
<dbReference type="CDD" id="cd01882">
    <property type="entry name" value="BMS1"/>
    <property type="match status" value="1"/>
</dbReference>
<keyword evidence="4" id="KW-0547">Nucleotide-binding</keyword>
<evidence type="ECO:0000313" key="13">
    <source>
        <dbReference type="EMBL" id="PWN39871.1"/>
    </source>
</evidence>
<dbReference type="GO" id="GO:0000462">
    <property type="term" value="P:maturation of SSU-rRNA from tricistronic rRNA transcript (SSU-rRNA, 5.8S rRNA, LSU-rRNA)"/>
    <property type="evidence" value="ECO:0007669"/>
    <property type="project" value="TreeGrafter"/>
</dbReference>
<feature type="compositionally biased region" description="Low complexity" evidence="11">
    <location>
        <begin position="410"/>
        <end position="426"/>
    </location>
</feature>
<dbReference type="Gene3D" id="3.40.50.300">
    <property type="entry name" value="P-loop containing nucleotide triphosphate hydrolases"/>
    <property type="match status" value="1"/>
</dbReference>
<evidence type="ECO:0000256" key="2">
    <source>
        <dbReference type="ARBA" id="ARBA00022517"/>
    </source>
</evidence>
<comment type="subcellular location">
    <subcellularLocation>
        <location evidence="1">Nucleus</location>
        <location evidence="1">Nucleolus</location>
    </subcellularLocation>
</comment>
<dbReference type="SUPFAM" id="SSF52540">
    <property type="entry name" value="P-loop containing nucleoside triphosphate hydrolases"/>
    <property type="match status" value="1"/>
</dbReference>
<dbReference type="Pfam" id="PF08142">
    <property type="entry name" value="AARP2CN"/>
    <property type="match status" value="1"/>
</dbReference>
<dbReference type="GO" id="GO:0005654">
    <property type="term" value="C:nucleoplasm"/>
    <property type="evidence" value="ECO:0007669"/>
    <property type="project" value="UniProtKB-ARBA"/>
</dbReference>
<dbReference type="FunCoup" id="A0A316VUD6">
    <property type="interactions" value="886"/>
</dbReference>
<dbReference type="FunFam" id="3.40.50.300:FF:000105">
    <property type="entry name" value="BMS1 ribosome biogenesis factor"/>
    <property type="match status" value="1"/>
</dbReference>
<proteinExistence type="inferred from homology"/>
<keyword evidence="3" id="KW-0597">Phosphoprotein</keyword>
<dbReference type="InParanoid" id="A0A316VUD6"/>
<dbReference type="GO" id="GO:0032040">
    <property type="term" value="C:small-subunit processome"/>
    <property type="evidence" value="ECO:0007669"/>
    <property type="project" value="UniProtKB-ARBA"/>
</dbReference>
<evidence type="ECO:0000256" key="1">
    <source>
        <dbReference type="ARBA" id="ARBA00004604"/>
    </source>
</evidence>
<evidence type="ECO:0000259" key="12">
    <source>
        <dbReference type="PROSITE" id="PS51714"/>
    </source>
</evidence>
<feature type="domain" description="Bms1-type G" evidence="12">
    <location>
        <begin position="78"/>
        <end position="242"/>
    </location>
</feature>
<accession>A0A316VUD6</accession>
<dbReference type="RefSeq" id="XP_025367031.1">
    <property type="nucleotide sequence ID" value="XM_025516444.1"/>
</dbReference>
<dbReference type="GO" id="GO:0000479">
    <property type="term" value="P:endonucleolytic cleavage of tricistronic rRNA transcript (SSU-rRNA, 5.8S rRNA, LSU-rRNA)"/>
    <property type="evidence" value="ECO:0007669"/>
    <property type="project" value="TreeGrafter"/>
</dbReference>
<dbReference type="GO" id="GO:0005525">
    <property type="term" value="F:GTP binding"/>
    <property type="evidence" value="ECO:0007669"/>
    <property type="project" value="UniProtKB-KW"/>
</dbReference>
<keyword evidence="5" id="KW-0378">Hydrolase</keyword>
<dbReference type="GO" id="GO:0034511">
    <property type="term" value="F:U3 snoRNA binding"/>
    <property type="evidence" value="ECO:0007669"/>
    <property type="project" value="TreeGrafter"/>
</dbReference>
<evidence type="ECO:0000256" key="3">
    <source>
        <dbReference type="ARBA" id="ARBA00022553"/>
    </source>
</evidence>
<dbReference type="GeneID" id="37038314"/>
<dbReference type="InterPro" id="IPR007034">
    <property type="entry name" value="BMS1_TSR1_C"/>
</dbReference>
<feature type="compositionally biased region" description="Acidic residues" evidence="11">
    <location>
        <begin position="436"/>
        <end position="453"/>
    </location>
</feature>
<feature type="compositionally biased region" description="Basic and acidic residues" evidence="11">
    <location>
        <begin position="1057"/>
        <end position="1080"/>
    </location>
</feature>
<evidence type="ECO:0000256" key="6">
    <source>
        <dbReference type="ARBA" id="ARBA00022840"/>
    </source>
</evidence>
<dbReference type="EMBL" id="KZ819440">
    <property type="protein sequence ID" value="PWN39871.1"/>
    <property type="molecule type" value="Genomic_DNA"/>
</dbReference>
<keyword evidence="6" id="KW-0067">ATP-binding</keyword>
<comment type="similarity">
    <text evidence="10">Belongs to the TRAFAC class translation factor GTPase superfamily. Bms1-like GTPase family. BMS1 subfamily.</text>
</comment>
<reference evidence="13 14" key="1">
    <citation type="journal article" date="2018" name="Mol. Biol. Evol.">
        <title>Broad Genomic Sampling Reveals a Smut Pathogenic Ancestry of the Fungal Clade Ustilaginomycotina.</title>
        <authorList>
            <person name="Kijpornyongpan T."/>
            <person name="Mondo S.J."/>
            <person name="Barry K."/>
            <person name="Sandor L."/>
            <person name="Lee J."/>
            <person name="Lipzen A."/>
            <person name="Pangilinan J."/>
            <person name="LaButti K."/>
            <person name="Hainaut M."/>
            <person name="Henrissat B."/>
            <person name="Grigoriev I.V."/>
            <person name="Spatafora J.W."/>
            <person name="Aime M.C."/>
        </authorList>
    </citation>
    <scope>NUCLEOTIDE SEQUENCE [LARGE SCALE GENOMIC DNA]</scope>
    <source>
        <strain evidence="13 14">MCA 4658</strain>
    </source>
</reference>
<feature type="compositionally biased region" description="Acidic residues" evidence="11">
    <location>
        <begin position="463"/>
        <end position="475"/>
    </location>
</feature>
<keyword evidence="7" id="KW-0342">GTP-binding</keyword>
<keyword evidence="14" id="KW-1185">Reference proteome</keyword>
<dbReference type="STRING" id="1522189.A0A316VUD6"/>
<feature type="region of interest" description="Disordered" evidence="11">
    <location>
        <begin position="1048"/>
        <end position="1100"/>
    </location>
</feature>
<dbReference type="GO" id="GO:0005524">
    <property type="term" value="F:ATP binding"/>
    <property type="evidence" value="ECO:0007669"/>
    <property type="project" value="UniProtKB-KW"/>
</dbReference>
<feature type="compositionally biased region" description="Basic and acidic residues" evidence="11">
    <location>
        <begin position="1"/>
        <end position="31"/>
    </location>
</feature>
<dbReference type="InterPro" id="IPR039761">
    <property type="entry name" value="Bms1/Tsr1"/>
</dbReference>
<dbReference type="SMART" id="SM00785">
    <property type="entry name" value="AARP2CN"/>
    <property type="match status" value="1"/>
</dbReference>
<feature type="compositionally biased region" description="Basic and acidic residues" evidence="11">
    <location>
        <begin position="652"/>
        <end position="663"/>
    </location>
</feature>
<feature type="region of interest" description="Disordered" evidence="11">
    <location>
        <begin position="398"/>
        <end position="505"/>
    </location>
</feature>
<sequence length="1100" mass="122662">MSEQTHRAHRSSKDRGKAAKDRNAKSADHSKAFNAKAFVSSSRFAQDKQIRRNAELSQKRLHVPLVDRSQEVGLEEQAPVVVAVVGPEGVGKSTLMRSLIRRFTKHTLQDIKGPVTVVAGKKRRLTFLECNNDINSMIDVGKIADLVLLMIDGSFGFEMETMEFLNILQAHGFPKVMGILTHLDLIKKASTLRATKKRLKSRFWTEIHQGAKLFYLSGIINARYPDAEIANLSRFISVMKFRPLVFRNAHPHLLADRLEDLTPREEVRQDYKVDRRITLYGYLRGTLLREGARVHIPGAGGGDFSIASIERLADPCPLPTLESEKRRRLNDKHKLIHAPMSDVGGVMFDKDAVYINVNGHYSGGSSSGGGGGADLVVRLQGAKDTLDERARAGKMRLFEGGEGGEEEELLAPATPATPATSASAPVRVRRAAFDDGGGDDGADSGDDSDDSSGDDDHDHDSDRDDDDDDDDDDDAVIATAALPFADSDSDMGGDDSPASVDLGERARRVVMENKRGRAKDWMREIYESDLDPWQIVGAGGRAVSDEADLSRSRSPASDLFQLAKRDGHRDDDDEHGTLALVPDQFEGKGEGVEFKEDAELDAIRHLFFTGAEQQQVERDDDGDEEEEALDDGDEEEEALDAGSAAHTRSQAARKEALKRRFDEQYDDDDDGDAPKEDWYDEQKAELTRQAEANRAEFAQEDAATRDRIQGYKPGAYVRIELKDVPFELVRHFDARRPLLVGGLLSSEEALGFTQVRIKRHRWHARILKTNDPLIFSIGWRRFQSTPIYSLDDGTRNRMLKYTPEHMHCLATFWGPCSRPNTGFAAFNTLSSQVSSFRISATGTVLGSDSAAAAYKIVKKLKLTGTPSKIFKNTAFVKDMFNSSLEVAKFEGAHIKTVSGVRGQIKKALAKPEGHFRAAFEDKVLMSDIIFLRAWYAILPRKYYNPVTSLLQAGEWQGMRLTGTVRREQGMSAPNLTDSRYAPVVRPENRTFHALKVPRKLQAALPFASKTKVLKKQAEKTYLTRRAVVAEKPEREAMALLQRMHAVQKVKGAKRKETKVARREEKRKRESKEESVRDAKRQRAIKQSLKVAGRAQARARA</sequence>
<dbReference type="InterPro" id="IPR012948">
    <property type="entry name" value="AARP2CN"/>
</dbReference>
<dbReference type="PROSITE" id="PS51714">
    <property type="entry name" value="G_BMS1"/>
    <property type="match status" value="1"/>
</dbReference>
<comment type="catalytic activity">
    <reaction evidence="9">
        <text>GTP + H2O = GDP + phosphate + H(+)</text>
        <dbReference type="Rhea" id="RHEA:19669"/>
        <dbReference type="ChEBI" id="CHEBI:15377"/>
        <dbReference type="ChEBI" id="CHEBI:15378"/>
        <dbReference type="ChEBI" id="CHEBI:37565"/>
        <dbReference type="ChEBI" id="CHEBI:43474"/>
        <dbReference type="ChEBI" id="CHEBI:58189"/>
    </reaction>
    <physiologicalReaction direction="left-to-right" evidence="9">
        <dbReference type="Rhea" id="RHEA:19670"/>
    </physiologicalReaction>
</comment>
<evidence type="ECO:0000256" key="5">
    <source>
        <dbReference type="ARBA" id="ARBA00022801"/>
    </source>
</evidence>
<evidence type="ECO:0000256" key="11">
    <source>
        <dbReference type="SAM" id="MobiDB-lite"/>
    </source>
</evidence>
<feature type="compositionally biased region" description="Basic and acidic residues" evidence="11">
    <location>
        <begin position="585"/>
        <end position="596"/>
    </location>
</feature>
<protein>
    <submittedName>
        <fullName evidence="13">DUF663-domain-containing protein</fullName>
    </submittedName>
</protein>
<dbReference type="SMART" id="SM01362">
    <property type="entry name" value="DUF663"/>
    <property type="match status" value="1"/>
</dbReference>
<feature type="region of interest" description="Disordered" evidence="11">
    <location>
        <begin position="545"/>
        <end position="596"/>
    </location>
</feature>
<name>A0A316VUD6_9BASI</name>
<dbReference type="GO" id="GO:0030686">
    <property type="term" value="C:90S preribosome"/>
    <property type="evidence" value="ECO:0007669"/>
    <property type="project" value="TreeGrafter"/>
</dbReference>
<gene>
    <name evidence="13" type="ORF">IE81DRAFT_349774</name>
</gene>
<keyword evidence="8" id="KW-0539">Nucleus</keyword>
<dbReference type="InterPro" id="IPR037875">
    <property type="entry name" value="Bms1_N"/>
</dbReference>
<dbReference type="Pfam" id="PF04950">
    <property type="entry name" value="RIBIOP_C"/>
    <property type="match status" value="1"/>
</dbReference>
<evidence type="ECO:0000256" key="10">
    <source>
        <dbReference type="ARBA" id="ARBA00061391"/>
    </source>
</evidence>
<dbReference type="PANTHER" id="PTHR12858:SF2">
    <property type="entry name" value="RIBOSOME BIOGENESIS PROTEIN BMS1 HOMOLOG"/>
    <property type="match status" value="1"/>
</dbReference>